<feature type="compositionally biased region" description="Polar residues" evidence="1">
    <location>
        <begin position="670"/>
        <end position="688"/>
    </location>
</feature>
<feature type="compositionally biased region" description="Low complexity" evidence="1">
    <location>
        <begin position="498"/>
        <end position="514"/>
    </location>
</feature>
<feature type="compositionally biased region" description="Basic and acidic residues" evidence="1">
    <location>
        <begin position="515"/>
        <end position="525"/>
    </location>
</feature>
<feature type="region of interest" description="Disordered" evidence="1">
    <location>
        <begin position="279"/>
        <end position="358"/>
    </location>
</feature>
<feature type="region of interest" description="Disordered" evidence="1">
    <location>
        <begin position="381"/>
        <end position="448"/>
    </location>
</feature>
<feature type="compositionally biased region" description="Polar residues" evidence="1">
    <location>
        <begin position="92"/>
        <end position="102"/>
    </location>
</feature>
<dbReference type="AlphaFoldDB" id="A0A7S1Y5U6"/>
<feature type="region of interest" description="Disordered" evidence="1">
    <location>
        <begin position="43"/>
        <end position="153"/>
    </location>
</feature>
<accession>A0A7S1Y5U6</accession>
<feature type="region of interest" description="Disordered" evidence="1">
    <location>
        <begin position="472"/>
        <end position="550"/>
    </location>
</feature>
<feature type="compositionally biased region" description="Low complexity" evidence="1">
    <location>
        <begin position="755"/>
        <end position="773"/>
    </location>
</feature>
<feature type="compositionally biased region" description="Low complexity" evidence="1">
    <location>
        <begin position="649"/>
        <end position="658"/>
    </location>
</feature>
<evidence type="ECO:0000256" key="1">
    <source>
        <dbReference type="SAM" id="MobiDB-lite"/>
    </source>
</evidence>
<feature type="compositionally biased region" description="Low complexity" evidence="1">
    <location>
        <begin position="288"/>
        <end position="299"/>
    </location>
</feature>
<proteinExistence type="predicted"/>
<gene>
    <name evidence="2" type="ORF">GOCE00092_LOCUS10749</name>
</gene>
<protein>
    <submittedName>
        <fullName evidence="2">Uncharacterized protein</fullName>
    </submittedName>
</protein>
<feature type="region of interest" description="Disordered" evidence="1">
    <location>
        <begin position="1"/>
        <end position="24"/>
    </location>
</feature>
<reference evidence="2" key="1">
    <citation type="submission" date="2021-01" db="EMBL/GenBank/DDBJ databases">
        <authorList>
            <person name="Corre E."/>
            <person name="Pelletier E."/>
            <person name="Niang G."/>
            <person name="Scheremetjew M."/>
            <person name="Finn R."/>
            <person name="Kale V."/>
            <person name="Holt S."/>
            <person name="Cochrane G."/>
            <person name="Meng A."/>
            <person name="Brown T."/>
            <person name="Cohen L."/>
        </authorList>
    </citation>
    <scope>NUCLEOTIDE SEQUENCE</scope>
    <source>
        <strain evidence="2">CCMP 410</strain>
    </source>
</reference>
<feature type="compositionally biased region" description="Basic and acidic residues" evidence="1">
    <location>
        <begin position="595"/>
        <end position="609"/>
    </location>
</feature>
<feature type="region of interest" description="Disordered" evidence="1">
    <location>
        <begin position="227"/>
        <end position="248"/>
    </location>
</feature>
<feature type="compositionally biased region" description="Polar residues" evidence="1">
    <location>
        <begin position="704"/>
        <end position="722"/>
    </location>
</feature>
<evidence type="ECO:0000313" key="2">
    <source>
        <dbReference type="EMBL" id="CAD9281838.1"/>
    </source>
</evidence>
<feature type="compositionally biased region" description="Basic and acidic residues" evidence="1">
    <location>
        <begin position="58"/>
        <end position="77"/>
    </location>
</feature>
<feature type="compositionally biased region" description="Polar residues" evidence="1">
    <location>
        <begin position="384"/>
        <end position="395"/>
    </location>
</feature>
<organism evidence="2">
    <name type="scientific">Grammatophora oceanica</name>
    <dbReference type="NCBI Taxonomy" id="210454"/>
    <lineage>
        <taxon>Eukaryota</taxon>
        <taxon>Sar</taxon>
        <taxon>Stramenopiles</taxon>
        <taxon>Ochrophyta</taxon>
        <taxon>Bacillariophyta</taxon>
        <taxon>Fragilariophyceae</taxon>
        <taxon>Fragilariophycidae</taxon>
        <taxon>Rhabdonematales</taxon>
        <taxon>Grammatophoraceae</taxon>
        <taxon>Grammatophora</taxon>
    </lineage>
</organism>
<feature type="compositionally biased region" description="Acidic residues" evidence="1">
    <location>
        <begin position="624"/>
        <end position="634"/>
    </location>
</feature>
<sequence>MEEDMISPRRYNRSRSSSSDFVDRTSGIEKHLEALNSLHGRKAKVFEEDEVTVKVSHTRRDNVPNDDETTRPPEEKPSSAQQHRRQQRRSSWDSPSLSTTLCPESVEESVQDDPRFSAVKELSGGSGLPRPGRATEPRKGTMNRRCSWDGSSHAASDLTGDSCFLDHGSVSTLPLSPTPSAADHETYQEGDITPSMVGDVESDQEGLDMRSVKRTMMMVKHVKLGASGATRRASWSEPDVSSGDDCAPAAETGNWADAIQTLMADSDFMAAAMDSDDDMAVGDDQRVSASESEGPSSAEPRNEGRPAQSRRSSRRSSRTLDVVEPSRTNEGRPLRRRSSSRTTLEIGEPQVRRLSATEKPNWNEAIERMMQNPALVEALKETAKSNQAPTASYESDASGYMSGASATSVPIASIASKREKTKRRSSWSDPLGTKKSGKVAVRKASGSQEPAWMQAIQGMMQDPSFVEALKECTAEEEAGEDGARVQMPPVAASYESDASAGYKSGASAKSMPSNRPREARSERRSSWSNPLDAMEPRVRQLSGSQKPEWTAAIAGMMDDPEFAETLKECALEEEVGVQTLLSVEESVGRPNESSRQNDTHRAPPKKEAPLSETDESTRQGYSGLDDDDDDESILDEWAQIVQRYEGSEGPDQQQQGGRRQPRRSSWHGDTLSSGLSSMSVQTQDTVVSLPSPLDGINRNKSDAAGTNTANRNASNQSIGTSDQTEKMQQRPTYYVDLDDPESAPPPGSLPLARQSAKGASSSAGNATKTGGASSEDDAPTKDAKSSRSGSGLFRSLASTSSRIKTGTEPGRARNSRFRSRLGSTRSVSPVRGHLVVTTSNMPTKGVRGSNAGFNPALLNSPDTSNGIHCVQLTAMGDVATCNFGVYVRN</sequence>
<feature type="region of interest" description="Disordered" evidence="1">
    <location>
        <begin position="581"/>
        <end position="826"/>
    </location>
</feature>
<dbReference type="EMBL" id="HBGK01021134">
    <property type="protein sequence ID" value="CAD9281838.1"/>
    <property type="molecule type" value="Transcribed_RNA"/>
</dbReference>
<feature type="compositionally biased region" description="Low complexity" evidence="1">
    <location>
        <begin position="786"/>
        <end position="798"/>
    </location>
</feature>
<name>A0A7S1Y5U6_9STRA</name>